<dbReference type="Gene3D" id="6.10.250.690">
    <property type="match status" value="1"/>
</dbReference>
<keyword evidence="5" id="KW-0804">Transcription</keyword>
<feature type="domain" description="OmpR/PhoB-type" evidence="10">
    <location>
        <begin position="128"/>
        <end position="227"/>
    </location>
</feature>
<evidence type="ECO:0000313" key="12">
    <source>
        <dbReference type="Proteomes" id="UP000280444"/>
    </source>
</evidence>
<comment type="caution">
    <text evidence="11">The sequence shown here is derived from an EMBL/GenBank/DDBJ whole genome shotgun (WGS) entry which is preliminary data.</text>
</comment>
<keyword evidence="2" id="KW-0902">Two-component regulatory system</keyword>
<dbReference type="GO" id="GO:0000156">
    <property type="term" value="F:phosphorelay response regulator activity"/>
    <property type="evidence" value="ECO:0007669"/>
    <property type="project" value="TreeGrafter"/>
</dbReference>
<evidence type="ECO:0000256" key="3">
    <source>
        <dbReference type="ARBA" id="ARBA00023015"/>
    </source>
</evidence>
<dbReference type="InterPro" id="IPR011006">
    <property type="entry name" value="CheY-like_superfamily"/>
</dbReference>
<feature type="domain" description="Response regulatory" evidence="9">
    <location>
        <begin position="3"/>
        <end position="116"/>
    </location>
</feature>
<dbReference type="InterPro" id="IPR001867">
    <property type="entry name" value="OmpR/PhoB-type_DNA-bd"/>
</dbReference>
<dbReference type="AlphaFoldDB" id="A0A3P1SB80"/>
<evidence type="ECO:0000259" key="10">
    <source>
        <dbReference type="PROSITE" id="PS51755"/>
    </source>
</evidence>
<dbReference type="RefSeq" id="WP_124872255.1">
    <property type="nucleotide sequence ID" value="NZ_RQZF01000014.1"/>
</dbReference>
<dbReference type="OrthoDB" id="9790442at2"/>
<feature type="DNA-binding region" description="OmpR/PhoB-type" evidence="8">
    <location>
        <begin position="128"/>
        <end position="227"/>
    </location>
</feature>
<evidence type="ECO:0000256" key="6">
    <source>
        <dbReference type="ARBA" id="ARBA00041201"/>
    </source>
</evidence>
<dbReference type="PANTHER" id="PTHR48111:SF72">
    <property type="entry name" value="SENSORY TRANSDUCTION PROTEIN REGX3"/>
    <property type="match status" value="1"/>
</dbReference>
<dbReference type="GO" id="GO:0006355">
    <property type="term" value="P:regulation of DNA-templated transcription"/>
    <property type="evidence" value="ECO:0007669"/>
    <property type="project" value="InterPro"/>
</dbReference>
<dbReference type="Pfam" id="PF00486">
    <property type="entry name" value="Trans_reg_C"/>
    <property type="match status" value="1"/>
</dbReference>
<dbReference type="FunFam" id="3.40.50.2300:FF:000001">
    <property type="entry name" value="DNA-binding response regulator PhoB"/>
    <property type="match status" value="1"/>
</dbReference>
<evidence type="ECO:0000256" key="5">
    <source>
        <dbReference type="ARBA" id="ARBA00023163"/>
    </source>
</evidence>
<keyword evidence="12" id="KW-1185">Reference proteome</keyword>
<reference evidence="11 12" key="1">
    <citation type="submission" date="2018-11" db="EMBL/GenBank/DDBJ databases">
        <title>Genomes From Bacteria Associated with the Canine Oral Cavity: a Test Case for Automated Genome-Based Taxonomic Assignment.</title>
        <authorList>
            <person name="Coil D.A."/>
            <person name="Jospin G."/>
            <person name="Darling A.E."/>
            <person name="Wallis C."/>
            <person name="Davis I.J."/>
            <person name="Harris S."/>
            <person name="Eisen J.A."/>
            <person name="Holcombe L.J."/>
            <person name="O'Flynn C."/>
        </authorList>
    </citation>
    <scope>NUCLEOTIDE SEQUENCE [LARGE SCALE GENOMIC DNA]</scope>
    <source>
        <strain evidence="11 12">OH770</strain>
    </source>
</reference>
<dbReference type="Pfam" id="PF00072">
    <property type="entry name" value="Response_reg"/>
    <property type="match status" value="1"/>
</dbReference>
<dbReference type="GO" id="GO:0000976">
    <property type="term" value="F:transcription cis-regulatory region binding"/>
    <property type="evidence" value="ECO:0007669"/>
    <property type="project" value="TreeGrafter"/>
</dbReference>
<dbReference type="Gene3D" id="3.40.50.2300">
    <property type="match status" value="1"/>
</dbReference>
<accession>A0A3P1SB80</accession>
<dbReference type="PANTHER" id="PTHR48111">
    <property type="entry name" value="REGULATOR OF RPOS"/>
    <property type="match status" value="1"/>
</dbReference>
<evidence type="ECO:0000259" key="9">
    <source>
        <dbReference type="PROSITE" id="PS50110"/>
    </source>
</evidence>
<gene>
    <name evidence="11" type="ORF">EII11_09850</name>
</gene>
<dbReference type="PROSITE" id="PS50110">
    <property type="entry name" value="RESPONSE_REGULATORY"/>
    <property type="match status" value="1"/>
</dbReference>
<dbReference type="InterPro" id="IPR001789">
    <property type="entry name" value="Sig_transdc_resp-reg_receiver"/>
</dbReference>
<dbReference type="FunFam" id="1.10.10.10:FF:000018">
    <property type="entry name" value="DNA-binding response regulator ResD"/>
    <property type="match status" value="1"/>
</dbReference>
<dbReference type="GO" id="GO:0005829">
    <property type="term" value="C:cytosol"/>
    <property type="evidence" value="ECO:0007669"/>
    <property type="project" value="TreeGrafter"/>
</dbReference>
<dbReference type="Gene3D" id="1.10.10.10">
    <property type="entry name" value="Winged helix-like DNA-binding domain superfamily/Winged helix DNA-binding domain"/>
    <property type="match status" value="1"/>
</dbReference>
<dbReference type="InterPro" id="IPR039420">
    <property type="entry name" value="WalR-like"/>
</dbReference>
<name>A0A3P1SB80_9ACTO</name>
<sequence length="228" mass="25537">MTDILIIEDEDTYREALAFALERDGYTVTEAADGQSGLTQALSGRFDLILLDLMLPGISGMDICATIRRHHNTPIIMVTAKDDVADRIVGLENGADDYITKPYSYRELLARVRAVMRRREPSSSDDGDEVLEVGALRLSVERHEVSVNGQVVSMPLREFELLACLARNAGRVLTRSQLMERVWGTEDFHDSKTLDVHVKRLRSKIERDPSAPQRLVTVRGVGYKLVAL</sequence>
<evidence type="ECO:0000256" key="2">
    <source>
        <dbReference type="ARBA" id="ARBA00023012"/>
    </source>
</evidence>
<evidence type="ECO:0000256" key="4">
    <source>
        <dbReference type="ARBA" id="ARBA00023125"/>
    </source>
</evidence>
<dbReference type="SUPFAM" id="SSF52172">
    <property type="entry name" value="CheY-like"/>
    <property type="match status" value="1"/>
</dbReference>
<keyword evidence="4 8" id="KW-0238">DNA-binding</keyword>
<dbReference type="CDD" id="cd17574">
    <property type="entry name" value="REC_OmpR"/>
    <property type="match status" value="1"/>
</dbReference>
<dbReference type="SMART" id="SM00862">
    <property type="entry name" value="Trans_reg_C"/>
    <property type="match status" value="1"/>
</dbReference>
<evidence type="ECO:0000256" key="7">
    <source>
        <dbReference type="PROSITE-ProRule" id="PRU00169"/>
    </source>
</evidence>
<keyword evidence="3" id="KW-0805">Transcription regulation</keyword>
<evidence type="ECO:0000313" key="11">
    <source>
        <dbReference type="EMBL" id="RRC94513.1"/>
    </source>
</evidence>
<feature type="modified residue" description="4-aspartylphosphate" evidence="7">
    <location>
        <position position="52"/>
    </location>
</feature>
<protein>
    <recommendedName>
        <fullName evidence="6">Sensory transduction protein RegX3</fullName>
    </recommendedName>
</protein>
<dbReference type="EMBL" id="RQZF01000014">
    <property type="protein sequence ID" value="RRC94513.1"/>
    <property type="molecule type" value="Genomic_DNA"/>
</dbReference>
<evidence type="ECO:0000256" key="8">
    <source>
        <dbReference type="PROSITE-ProRule" id="PRU01091"/>
    </source>
</evidence>
<dbReference type="PROSITE" id="PS51755">
    <property type="entry name" value="OMPR_PHOB"/>
    <property type="match status" value="1"/>
</dbReference>
<dbReference type="InterPro" id="IPR036388">
    <property type="entry name" value="WH-like_DNA-bd_sf"/>
</dbReference>
<evidence type="ECO:0000256" key="1">
    <source>
        <dbReference type="ARBA" id="ARBA00022553"/>
    </source>
</evidence>
<dbReference type="CDD" id="cd00383">
    <property type="entry name" value="trans_reg_C"/>
    <property type="match status" value="1"/>
</dbReference>
<dbReference type="Proteomes" id="UP000280444">
    <property type="component" value="Unassembled WGS sequence"/>
</dbReference>
<organism evidence="11 12">
    <name type="scientific">Schaalia canis</name>
    <dbReference type="NCBI Taxonomy" id="100469"/>
    <lineage>
        <taxon>Bacteria</taxon>
        <taxon>Bacillati</taxon>
        <taxon>Actinomycetota</taxon>
        <taxon>Actinomycetes</taxon>
        <taxon>Actinomycetales</taxon>
        <taxon>Actinomycetaceae</taxon>
        <taxon>Schaalia</taxon>
    </lineage>
</organism>
<keyword evidence="1 7" id="KW-0597">Phosphoprotein</keyword>
<proteinExistence type="predicted"/>
<dbReference type="GO" id="GO:0032993">
    <property type="term" value="C:protein-DNA complex"/>
    <property type="evidence" value="ECO:0007669"/>
    <property type="project" value="TreeGrafter"/>
</dbReference>
<dbReference type="SMART" id="SM00448">
    <property type="entry name" value="REC"/>
    <property type="match status" value="1"/>
</dbReference>